<dbReference type="Gene3D" id="3.40.50.1820">
    <property type="entry name" value="alpha/beta hydrolase"/>
    <property type="match status" value="1"/>
</dbReference>
<dbReference type="SUPFAM" id="SSF56801">
    <property type="entry name" value="Acetyl-CoA synthetase-like"/>
    <property type="match status" value="2"/>
</dbReference>
<dbReference type="PANTHER" id="PTHR45527">
    <property type="entry name" value="NONRIBOSOMAL PEPTIDE SYNTHETASE"/>
    <property type="match status" value="1"/>
</dbReference>
<name>A0ABU0KVP9_9BACL</name>
<feature type="domain" description="Carrier" evidence="10">
    <location>
        <begin position="772"/>
        <end position="846"/>
    </location>
</feature>
<dbReference type="SMART" id="SM00823">
    <property type="entry name" value="PKS_PP"/>
    <property type="match status" value="1"/>
</dbReference>
<evidence type="ECO:0000259" key="10">
    <source>
        <dbReference type="PROSITE" id="PS50075"/>
    </source>
</evidence>
<dbReference type="Proteomes" id="UP001242811">
    <property type="component" value="Unassembled WGS sequence"/>
</dbReference>
<dbReference type="Gene3D" id="2.30.38.10">
    <property type="entry name" value="Luciferase, Domain 3"/>
    <property type="match status" value="2"/>
</dbReference>
<dbReference type="InterPro" id="IPR023213">
    <property type="entry name" value="CAT-like_dom_sf"/>
</dbReference>
<feature type="coiled-coil region" evidence="9">
    <location>
        <begin position="296"/>
        <end position="327"/>
    </location>
</feature>
<dbReference type="PANTHER" id="PTHR45527:SF1">
    <property type="entry name" value="FATTY ACID SYNTHASE"/>
    <property type="match status" value="1"/>
</dbReference>
<dbReference type="Gene3D" id="3.30.300.30">
    <property type="match status" value="2"/>
</dbReference>
<dbReference type="InterPro" id="IPR001242">
    <property type="entry name" value="Condensation_dom"/>
</dbReference>
<dbReference type="InterPro" id="IPR029058">
    <property type="entry name" value="AB_hydrolase_fold"/>
</dbReference>
<evidence type="ECO:0000313" key="11">
    <source>
        <dbReference type="EMBL" id="MDQ0493518.1"/>
    </source>
</evidence>
<comment type="caution">
    <text evidence="11">The sequence shown here is derived from an EMBL/GenBank/DDBJ whole genome shotgun (WGS) entry which is preliminary data.</text>
</comment>
<dbReference type="NCBIfam" id="NF003417">
    <property type="entry name" value="PRK04813.1"/>
    <property type="match status" value="2"/>
</dbReference>
<evidence type="ECO:0000256" key="4">
    <source>
        <dbReference type="ARBA" id="ARBA00022553"/>
    </source>
</evidence>
<keyword evidence="9" id="KW-0175">Coiled coil</keyword>
<dbReference type="Gene3D" id="3.30.559.30">
    <property type="entry name" value="Nonribosomal peptide synthetase, condensation domain"/>
    <property type="match status" value="4"/>
</dbReference>
<dbReference type="InterPro" id="IPR009081">
    <property type="entry name" value="PP-bd_ACP"/>
</dbReference>
<dbReference type="InterPro" id="IPR000873">
    <property type="entry name" value="AMP-dep_synth/lig_dom"/>
</dbReference>
<dbReference type="PROSITE" id="PS00455">
    <property type="entry name" value="AMP_BINDING"/>
    <property type="match status" value="2"/>
</dbReference>
<evidence type="ECO:0000256" key="6">
    <source>
        <dbReference type="ARBA" id="ARBA00022737"/>
    </source>
</evidence>
<evidence type="ECO:0000256" key="2">
    <source>
        <dbReference type="ARBA" id="ARBA00006432"/>
    </source>
</evidence>
<sequence length="2819" mass="321781">MTEVIIIETGCFTLSEFKTQELYWQQAFDEGETIDTLPYFKPTPANSSDSTGMRRSVISTSLSSDVSQRVRAIANGSDMALYIILLSGIQCLFHKYAGTETIILGTPSFALENDLFFSHKKVLALKSKTNKQSTFKSLLHQTKQAIRGAIDNQNVPFSKIVQQLDLRYDENNLPIIHTIVSLDQIHTFDFDEAVVFDTAFRFDAGEDLINLKVQYNEKLYDQDFLLQMTENLNYILSVTLNDSELEIHRMEIQSGHERSKILGFSGVKSEIPLQMTIHQLFEQQVKETPEQVAVVYENQKITYRKLNERANQLARRLKEEGLEAEQLIGIMTFRSIEMVVAILAVLKAGCAYIPIDPEYPEERIRYTLEDSGTKILLLQQHLLDRISFLGKCINLNDESSYHEDGSNLEVKVSSNDLAYVIYTSGTTGKPKGVMIEHLGPCNVKATFGRALQMNAEDKVVQFASFSFDASIWEILMALFFGATLCIPSKEVILDYRSFEKFIDEHKVTTALLPPAYAAYLNPDHMPAFKKVLTGGSVTPVALAKRWREKTFHVNAYGPTEDSMIATLWHSYSEPMNYQSIPIGKTIDNHHAYILNQSNQLLPIGVAGELCLSGIGVARGYLNRPELTKEKFVENPFQPGQRMYRTGDLARWLPDGNIDYVGRIDHQVKIRGYRIELGEIEEALLKVESVQEAIVVVREEEEGSKHLCAYFVAERALSLVEMRNDLSKTLPNYMIPAMFHQMEQMPLTPNGKIDRKALPVIKESMGAGTQYVAPRTEVEEILVSIWKTVLGVSKIGVLDNFYDLGGDSIKFIQVSSKLFQEGYQVGMKDLLRHPTIAQLSPYVEPLVTIASQEEVTGELALTPIQQWFFEQKMKHVHHFNQSFMVYREQGFDVFVLRRVIQRIVEHHDVLRSVYRQTEIGYEAWNLGIEEGEFYSLSLIDLRAEANPTAAIEKNANQIQSSIDISQGPLLKLGLFQCADGDHLLLAIHHLVVDMVSWRILFEDLNTGYEQAARGEEIQFPSKTDSYQVWSKQLLEYASSKEMEQEVAYWMEVESAVGLLPKDYQVGNSFIKDSQQISIEWSKQETEQLLKHSNRAYNTEINDLLLTALGMGIHKWMGLQEIKVNVEGHGREQIIPKIDVSRTVGWFTSQYPVLLKLDGDGDVAKQIKRTKEQLRKIPNKGIGYGIMKYLSPFIEEGNFGRKAETSFNYLGQLDQDLQNNGLTLSSYFSGRDFNDDETRLYDLDIIGVVSGGKLMFSINYSVNQYRRETLERFVECLRTSLQEIIAHCTSKEDTELTPSDILVKGMTIEELKLLEQQTRHIGTIENVYELTPMQKGMYFHSLYDPNSEAYFEQVTFDVRGSLDAGAFVASLEALVQRHAIFKTNFYNGWRNVPLQVVYRNKEVDFIYEDLRGDNDSMKAALIETRMKEDKLRGFNLSQDALLRMTVIRVEEKKYQFIWSFHHILMDGWCIPLFFKELLDQYYASLQQREPVLAVVTPYSDYIEWLQKQDQQEASNYWSDYLAGYDGQTILPQAKTPRNDKGIVAEHLLCNFGKELTQQMQQVASLNQVTVNTLIQTAWGVLLQKYNNSEDVVFGSVVSGRPTEIPGIENMMGLFINTIPVRIRCGAEEPLADVMKRNQEAFIASRPYETYPLYEVQAKMEQKQNLINHIMVFENYPVDQELNQSGQDDTLLEITKLKADEVTNYDLHLIVIPDKEIKINMGYNAKLFDQASVKQIWGHLVQVMEQLVNHPRIGAKEIELLTKEEKDQILHVFNDTQTEYESEKAICQWFEEQAERTPEFIAVIGEYKQLTYRELNRRANQLAWTLKAKGVQKDQPVGIMVERSVDMVIGILAILKAGGAYVPIHPEFPQERISYILEDSGANLLLVQEHLQDRIVFAGNPLLLEDESIYSDNDRNLPHVPTDALAYVIYTSGTTGKPKGVMVEHKSVVNILHQLEKKYPMAVTDSYLLKTNYTFDVSVCELFGWFFGQGKLVILEHGLEKDPASLVTTIHEQQITHINFVPSMLQAFLVYMDELDESGYERIQALKYLFVAGEALLSKAVKRFKATSLTAKLENIYGPTESTIYASYYSTDGEMEETSSIPIGKPLGNIKLYIIDRADRLQPVGVAGELCISGEGLARGYVNRPDLTAEKFVHNPFDHGTKMYRTGDLARWLPDGNIEYLGRIDHQVKIRGYRIELGEVEEALLRTEYITETVVIAREDKAGQKQLCAYFVGNVSITVGQLRRELSKELPEYMIPSYYVQLDKMPLSSNGKIDRKALPAPESSMKTGTPYVSPRTPLEKRVAAIFEEVLDVSQIGVKDNFFDIGGHSLHATTLVSKFHKQLDVTVSLREVFQFPTIEQLAEIIDGLRKDKHASIPIIEERAYYPVSSAQKRMYILNQLEGGENSYNMSGAMTIEGEIDLTRLEEAFKALIKRHDSLRTGFEIINGEPMQRVHHEVSFDVEYMFANEREAAGLVQQFVRPFDLKQAPLMRIGLIELGRTRYVLLLDIHHIISDGVSIDILLKEFSQLYEGKGLPALTIQYKDYAVWQQSQLQSEQMKKQEAYWLDVFREDITLLDMPTNYARPSVRSYEGEMLTFAFDEQMIHAIKEMEKQTGTTMYMVLFAAYKILLSKYTGQDDIIVGTPVSGRTHSDVQSIVGLFVNTLAIRNKLSADKTFYEFLHEVKENVLRGFENQDYPLEELIQQVAMKKDKNRNALFDTMFSYLNTENSQIQIDSFRMKPFDQEHVTSKFDFTLYVFANQHEVTGGIEYCTKLFKKSSMELMAKHFMSILTVVSQNPYIPIKDIELGEELTASDNSIELIELHL</sequence>
<dbReference type="InterPro" id="IPR045851">
    <property type="entry name" value="AMP-bd_C_sf"/>
</dbReference>
<dbReference type="EMBL" id="JAUSWA010000007">
    <property type="protein sequence ID" value="MDQ0493518.1"/>
    <property type="molecule type" value="Genomic_DNA"/>
</dbReference>
<dbReference type="SUPFAM" id="SSF47336">
    <property type="entry name" value="ACP-like"/>
    <property type="match status" value="2"/>
</dbReference>
<protein>
    <submittedName>
        <fullName evidence="11">Amino acid adenylation domain-containing protein/non-ribosomal peptide synthase protein (TIGR01720 family)</fullName>
    </submittedName>
</protein>
<dbReference type="SUPFAM" id="SSF52777">
    <property type="entry name" value="CoA-dependent acyltransferases"/>
    <property type="match status" value="7"/>
</dbReference>
<dbReference type="PROSITE" id="PS50075">
    <property type="entry name" value="CARRIER"/>
    <property type="match status" value="2"/>
</dbReference>
<dbReference type="InterPro" id="IPR025110">
    <property type="entry name" value="AMP-bd_C"/>
</dbReference>
<evidence type="ECO:0000256" key="1">
    <source>
        <dbReference type="ARBA" id="ARBA00001957"/>
    </source>
</evidence>
<dbReference type="InterPro" id="IPR006162">
    <property type="entry name" value="Ppantetheine_attach_site"/>
</dbReference>
<reference evidence="11 12" key="1">
    <citation type="submission" date="2023-07" db="EMBL/GenBank/DDBJ databases">
        <title>Genomic Encyclopedia of Type Strains, Phase IV (KMG-IV): sequencing the most valuable type-strain genomes for metagenomic binning, comparative biology and taxonomic classification.</title>
        <authorList>
            <person name="Goeker M."/>
        </authorList>
    </citation>
    <scope>NUCLEOTIDE SEQUENCE [LARGE SCALE GENOMIC DNA]</scope>
    <source>
        <strain evidence="11 12">DSM 14914</strain>
    </source>
</reference>
<dbReference type="PROSITE" id="PS00012">
    <property type="entry name" value="PHOSPHOPANTETHEINE"/>
    <property type="match status" value="2"/>
</dbReference>
<dbReference type="Pfam" id="PF00550">
    <property type="entry name" value="PP-binding"/>
    <property type="match status" value="2"/>
</dbReference>
<evidence type="ECO:0000256" key="7">
    <source>
        <dbReference type="ARBA" id="ARBA00023194"/>
    </source>
</evidence>
<keyword evidence="8" id="KW-0511">Multifunctional enzyme</keyword>
<keyword evidence="7" id="KW-0045">Antibiotic biosynthesis</keyword>
<dbReference type="InterPro" id="IPR036736">
    <property type="entry name" value="ACP-like_sf"/>
</dbReference>
<dbReference type="InterPro" id="IPR010071">
    <property type="entry name" value="AA_adenyl_dom"/>
</dbReference>
<evidence type="ECO:0000313" key="12">
    <source>
        <dbReference type="Proteomes" id="UP001242811"/>
    </source>
</evidence>
<dbReference type="CDD" id="cd19534">
    <property type="entry name" value="E_NRPS"/>
    <property type="match status" value="1"/>
</dbReference>
<keyword evidence="12" id="KW-1185">Reference proteome</keyword>
<keyword evidence="3" id="KW-0596">Phosphopantetheine</keyword>
<dbReference type="CDD" id="cd19531">
    <property type="entry name" value="LCL_NRPS-like"/>
    <property type="match status" value="1"/>
</dbReference>
<keyword evidence="6" id="KW-0677">Repeat</keyword>
<keyword evidence="4" id="KW-0597">Phosphoprotein</keyword>
<evidence type="ECO:0000256" key="8">
    <source>
        <dbReference type="ARBA" id="ARBA00023268"/>
    </source>
</evidence>
<comment type="cofactor">
    <cofactor evidence="1">
        <name>pantetheine 4'-phosphate</name>
        <dbReference type="ChEBI" id="CHEBI:47942"/>
    </cofactor>
</comment>
<evidence type="ECO:0000256" key="5">
    <source>
        <dbReference type="ARBA" id="ARBA00022598"/>
    </source>
</evidence>
<organism evidence="11 12">
    <name type="scientific">Paenibacillus brasilensis</name>
    <dbReference type="NCBI Taxonomy" id="128574"/>
    <lineage>
        <taxon>Bacteria</taxon>
        <taxon>Bacillati</taxon>
        <taxon>Bacillota</taxon>
        <taxon>Bacilli</taxon>
        <taxon>Bacillales</taxon>
        <taxon>Paenibacillaceae</taxon>
        <taxon>Paenibacillus</taxon>
    </lineage>
</organism>
<dbReference type="Gene3D" id="3.40.50.980">
    <property type="match status" value="4"/>
</dbReference>
<keyword evidence="5" id="KW-0436">Ligase</keyword>
<proteinExistence type="inferred from homology"/>
<dbReference type="InterPro" id="IPR020845">
    <property type="entry name" value="AMP-binding_CS"/>
</dbReference>
<dbReference type="Pfam" id="PF13193">
    <property type="entry name" value="AMP-binding_C"/>
    <property type="match status" value="2"/>
</dbReference>
<feature type="domain" description="Carrier" evidence="10">
    <location>
        <begin position="2290"/>
        <end position="2365"/>
    </location>
</feature>
<dbReference type="Gene3D" id="1.10.1200.10">
    <property type="entry name" value="ACP-like"/>
    <property type="match status" value="1"/>
</dbReference>
<dbReference type="InterPro" id="IPR020459">
    <property type="entry name" value="AMP-binding"/>
</dbReference>
<dbReference type="PRINTS" id="PR00154">
    <property type="entry name" value="AMPBINDING"/>
</dbReference>
<accession>A0ABU0KVP9</accession>
<dbReference type="NCBIfam" id="TIGR01720">
    <property type="entry name" value="NRPS-para261"/>
    <property type="match status" value="1"/>
</dbReference>
<dbReference type="CDD" id="cd19543">
    <property type="entry name" value="DCL_NRPS"/>
    <property type="match status" value="1"/>
</dbReference>
<dbReference type="Pfam" id="PF00668">
    <property type="entry name" value="Condensation"/>
    <property type="match status" value="4"/>
</dbReference>
<dbReference type="InterPro" id="IPR010060">
    <property type="entry name" value="NRPS_synth"/>
</dbReference>
<dbReference type="Gene3D" id="3.30.559.10">
    <property type="entry name" value="Chloramphenicol acetyltransferase-like domain"/>
    <property type="match status" value="3"/>
</dbReference>
<dbReference type="InterPro" id="IPR020806">
    <property type="entry name" value="PKS_PP-bd"/>
</dbReference>
<dbReference type="Pfam" id="PF00501">
    <property type="entry name" value="AMP-binding"/>
    <property type="match status" value="2"/>
</dbReference>
<gene>
    <name evidence="11" type="ORF">QOZ95_001676</name>
</gene>
<comment type="similarity">
    <text evidence="2">Belongs to the ATP-dependent AMP-binding enzyme family.</text>
</comment>
<dbReference type="NCBIfam" id="TIGR01733">
    <property type="entry name" value="AA-adenyl-dom"/>
    <property type="match status" value="2"/>
</dbReference>
<evidence type="ECO:0000256" key="9">
    <source>
        <dbReference type="SAM" id="Coils"/>
    </source>
</evidence>
<evidence type="ECO:0000256" key="3">
    <source>
        <dbReference type="ARBA" id="ARBA00022450"/>
    </source>
</evidence>